<evidence type="ECO:0000256" key="13">
    <source>
        <dbReference type="SAM" id="MobiDB-lite"/>
    </source>
</evidence>
<dbReference type="CDD" id="cd00088">
    <property type="entry name" value="HPT"/>
    <property type="match status" value="1"/>
</dbReference>
<evidence type="ECO:0000256" key="11">
    <source>
        <dbReference type="ARBA" id="ARBA00035100"/>
    </source>
</evidence>
<dbReference type="SMART" id="SM01231">
    <property type="entry name" value="H-kinase_dim"/>
    <property type="match status" value="1"/>
</dbReference>
<dbReference type="InterPro" id="IPR003594">
    <property type="entry name" value="HATPase_dom"/>
</dbReference>
<dbReference type="Pfam" id="PF02895">
    <property type="entry name" value="H-kinase_dim"/>
    <property type="match status" value="1"/>
</dbReference>
<dbReference type="GO" id="GO:0000155">
    <property type="term" value="F:phosphorelay sensor kinase activity"/>
    <property type="evidence" value="ECO:0007669"/>
    <property type="project" value="InterPro"/>
</dbReference>
<name>A0A2S9X5T1_9NEIS</name>
<dbReference type="AlphaFoldDB" id="A0A2S9X5T1"/>
<evidence type="ECO:0000259" key="16">
    <source>
        <dbReference type="PROSITE" id="PS50894"/>
    </source>
</evidence>
<dbReference type="PANTHER" id="PTHR43395:SF10">
    <property type="entry name" value="CHEMOTAXIS PROTEIN CHEA"/>
    <property type="match status" value="1"/>
</dbReference>
<dbReference type="InterPro" id="IPR004105">
    <property type="entry name" value="CheA-like_dim"/>
</dbReference>
<feature type="domain" description="CheW-like" evidence="15">
    <location>
        <begin position="581"/>
        <end position="710"/>
    </location>
</feature>
<comment type="catalytic activity">
    <reaction evidence="1">
        <text>ATP + protein L-histidine = ADP + protein N-phospho-L-histidine.</text>
        <dbReference type="EC" id="2.7.13.3"/>
    </reaction>
</comment>
<keyword evidence="6" id="KW-0808">Transferase</keyword>
<dbReference type="InterPro" id="IPR036641">
    <property type="entry name" value="HPT_dom_sf"/>
</dbReference>
<accession>A0A2S9X5T1</accession>
<proteinExistence type="predicted"/>
<feature type="region of interest" description="Disordered" evidence="13">
    <location>
        <begin position="129"/>
        <end position="154"/>
    </location>
</feature>
<dbReference type="EC" id="2.7.13.3" evidence="2"/>
<evidence type="ECO:0000256" key="7">
    <source>
        <dbReference type="ARBA" id="ARBA00022741"/>
    </source>
</evidence>
<dbReference type="Pfam" id="PF02518">
    <property type="entry name" value="HATPase_c"/>
    <property type="match status" value="1"/>
</dbReference>
<dbReference type="PROSITE" id="PS50894">
    <property type="entry name" value="HPT"/>
    <property type="match status" value="1"/>
</dbReference>
<dbReference type="InterPro" id="IPR008207">
    <property type="entry name" value="Sig_transdc_His_kin_Hpt_dom"/>
</dbReference>
<dbReference type="SUPFAM" id="SSF55874">
    <property type="entry name" value="ATPase domain of HSP90 chaperone/DNA topoisomerase II/histidine kinase"/>
    <property type="match status" value="1"/>
</dbReference>
<dbReference type="CDD" id="cd16916">
    <property type="entry name" value="HATPase_CheA-like"/>
    <property type="match status" value="1"/>
</dbReference>
<dbReference type="Gene3D" id="2.30.30.40">
    <property type="entry name" value="SH3 Domains"/>
    <property type="match status" value="1"/>
</dbReference>
<dbReference type="InterPro" id="IPR051315">
    <property type="entry name" value="Bact_Chemotaxis_CheA"/>
</dbReference>
<keyword evidence="10" id="KW-0902">Two-component regulatory system</keyword>
<dbReference type="InterPro" id="IPR002545">
    <property type="entry name" value="CheW-lke_dom"/>
</dbReference>
<evidence type="ECO:0000259" key="14">
    <source>
        <dbReference type="PROSITE" id="PS50109"/>
    </source>
</evidence>
<evidence type="ECO:0000313" key="17">
    <source>
        <dbReference type="EMBL" id="PRP71080.1"/>
    </source>
</evidence>
<dbReference type="InterPro" id="IPR036061">
    <property type="entry name" value="CheW-like_dom_sf"/>
</dbReference>
<evidence type="ECO:0000256" key="9">
    <source>
        <dbReference type="ARBA" id="ARBA00022840"/>
    </source>
</evidence>
<evidence type="ECO:0000259" key="15">
    <source>
        <dbReference type="PROSITE" id="PS50851"/>
    </source>
</evidence>
<dbReference type="GO" id="GO:0005524">
    <property type="term" value="F:ATP binding"/>
    <property type="evidence" value="ECO:0007669"/>
    <property type="project" value="UniProtKB-KW"/>
</dbReference>
<evidence type="ECO:0000313" key="18">
    <source>
        <dbReference type="Proteomes" id="UP000239469"/>
    </source>
</evidence>
<evidence type="ECO:0000256" key="1">
    <source>
        <dbReference type="ARBA" id="ARBA00000085"/>
    </source>
</evidence>
<dbReference type="FunFam" id="3.30.565.10:FF:000016">
    <property type="entry name" value="Chemotaxis protein CheA, putative"/>
    <property type="match status" value="1"/>
</dbReference>
<dbReference type="SMART" id="SM00387">
    <property type="entry name" value="HATPase_c"/>
    <property type="match status" value="1"/>
</dbReference>
<dbReference type="GO" id="GO:0006935">
    <property type="term" value="P:chemotaxis"/>
    <property type="evidence" value="ECO:0007669"/>
    <property type="project" value="UniProtKB-KW"/>
</dbReference>
<reference evidence="17 18" key="1">
    <citation type="submission" date="2017-01" db="EMBL/GenBank/DDBJ databases">
        <title>New insights into the genetic diversity of Chromobacterium isolated from tropical freshwater lake.</title>
        <authorList>
            <person name="Santos A.B."/>
            <person name="Nascimento A.M."/>
            <person name="Da Silva P.C."/>
        </authorList>
    </citation>
    <scope>NUCLEOTIDE SEQUENCE [LARGE SCALE GENOMIC DNA]</scope>
    <source>
        <strain evidence="17 18">56AF</strain>
    </source>
</reference>
<dbReference type="SMART" id="SM00260">
    <property type="entry name" value="CheW"/>
    <property type="match status" value="1"/>
</dbReference>
<evidence type="ECO:0000256" key="5">
    <source>
        <dbReference type="ARBA" id="ARBA00022553"/>
    </source>
</evidence>
<dbReference type="SUPFAM" id="SSF50341">
    <property type="entry name" value="CheW-like"/>
    <property type="match status" value="1"/>
</dbReference>
<protein>
    <recommendedName>
        <fullName evidence="3">Chemotaxis protein CheA</fullName>
        <ecNumber evidence="2">2.7.13.3</ecNumber>
    </recommendedName>
</protein>
<keyword evidence="8" id="KW-0418">Kinase</keyword>
<keyword evidence="4" id="KW-0145">Chemotaxis</keyword>
<dbReference type="SUPFAM" id="SSF47384">
    <property type="entry name" value="Homodimeric domain of signal transducing histidine kinase"/>
    <property type="match status" value="1"/>
</dbReference>
<dbReference type="InterPro" id="IPR004358">
    <property type="entry name" value="Sig_transdc_His_kin-like_C"/>
</dbReference>
<dbReference type="Gene3D" id="3.30.565.10">
    <property type="entry name" value="Histidine kinase-like ATPase, C-terminal domain"/>
    <property type="match status" value="1"/>
</dbReference>
<evidence type="ECO:0000256" key="4">
    <source>
        <dbReference type="ARBA" id="ARBA00022500"/>
    </source>
</evidence>
<evidence type="ECO:0000256" key="8">
    <source>
        <dbReference type="ARBA" id="ARBA00022777"/>
    </source>
</evidence>
<sequence>MDLSKAKAVFFEESRELCDGLETALLDPASYPPGNETYNLLFRTAHTIKGSAGIFGLDALVRFAHVMENVLERLRSGQVSLSDDLVTLLLSCNDHLRRLLDASAVSDERAQQDLPEGEPLLAGLRRYQQGDPAGTASSESEPSALVETEAAGHGPGIPAQTPHWQLSLRFHPDTFRHGFDPLSFLRYLGSLGTLRHVRPVWRQWPPPQALDVTECFMGFDLALESEESLDKIAGTFEFIAEDSLIGILAPHAPLAEFLALAQRLDEPLEEQLQRWLDRGALTEEEAERVRSGQVSLAADETGADIAPAPLETTSLSAVAPTASSAAKGARSDGQYIRIEAGKLDRLINRVGELVIASSGTKLIAQSRGDAELLESVAVINTLVESIRDDALTLRMVPVDEIFSRFPRMVREVSKQLGKSIHLEIKGGDTEIDKSMVEKLTDPLMHIVRNAVDHGLESADKRRAAGKPEQGTVMLNAYHDAGSVVVEVRDDGGGINREKVLAKAIERGLVTEGRVLSDQETLQLIFLPGFSTADAVSDLSGRGVGMDVVKRNIEALRGEIEIQSQPGVGSVFRLRLPLTLAIIDGFRVEVNESSLVMPLDMMIECVDMPEGAMSQHARQVNLRGDWLPFVSLRELFGLPPSDKPEYIVIVHYGELRAGIVVDRLMGEVQAVIKPLGEIFKSLRGISGSTILGNGKPALVLDIPQLIQHACRRERRLVRQNTEALISEPSEKA</sequence>
<evidence type="ECO:0000256" key="3">
    <source>
        <dbReference type="ARBA" id="ARBA00021495"/>
    </source>
</evidence>
<dbReference type="GO" id="GO:0005737">
    <property type="term" value="C:cytoplasm"/>
    <property type="evidence" value="ECO:0007669"/>
    <property type="project" value="InterPro"/>
</dbReference>
<organism evidence="17 18">
    <name type="scientific">Chromobacterium amazonense</name>
    <dbReference type="NCBI Taxonomy" id="1382803"/>
    <lineage>
        <taxon>Bacteria</taxon>
        <taxon>Pseudomonadati</taxon>
        <taxon>Pseudomonadota</taxon>
        <taxon>Betaproteobacteria</taxon>
        <taxon>Neisseriales</taxon>
        <taxon>Chromobacteriaceae</taxon>
        <taxon>Chromobacterium</taxon>
    </lineage>
</organism>
<comment type="function">
    <text evidence="11">Involved in the transmission of sensory signals from the chemoreceptors to the flagellar motors. CheA is autophosphorylated; it can transfer its phosphate group to either CheB or CheY.</text>
</comment>
<dbReference type="PRINTS" id="PR00344">
    <property type="entry name" value="BCTRLSENSOR"/>
</dbReference>
<dbReference type="OrthoDB" id="9146932at2"/>
<keyword evidence="5 12" id="KW-0597">Phosphoprotein</keyword>
<dbReference type="PANTHER" id="PTHR43395">
    <property type="entry name" value="SENSOR HISTIDINE KINASE CHEA"/>
    <property type="match status" value="1"/>
</dbReference>
<feature type="domain" description="HPt" evidence="16">
    <location>
        <begin position="1"/>
        <end position="103"/>
    </location>
</feature>
<dbReference type="InterPro" id="IPR005467">
    <property type="entry name" value="His_kinase_dom"/>
</dbReference>
<dbReference type="SMART" id="SM00073">
    <property type="entry name" value="HPT"/>
    <property type="match status" value="1"/>
</dbReference>
<evidence type="ECO:0000256" key="10">
    <source>
        <dbReference type="ARBA" id="ARBA00023012"/>
    </source>
</evidence>
<feature type="domain" description="Histidine kinase" evidence="14">
    <location>
        <begin position="379"/>
        <end position="579"/>
    </location>
</feature>
<dbReference type="Proteomes" id="UP000239469">
    <property type="component" value="Unassembled WGS sequence"/>
</dbReference>
<dbReference type="Gene3D" id="1.10.287.560">
    <property type="entry name" value="Histidine kinase CheA-like, homodimeric domain"/>
    <property type="match status" value="1"/>
</dbReference>
<dbReference type="SUPFAM" id="SSF47226">
    <property type="entry name" value="Histidine-containing phosphotransfer domain, HPT domain"/>
    <property type="match status" value="1"/>
</dbReference>
<dbReference type="Pfam" id="PF01584">
    <property type="entry name" value="CheW"/>
    <property type="match status" value="1"/>
</dbReference>
<dbReference type="InterPro" id="IPR037006">
    <property type="entry name" value="CheA-like_homodim_sf"/>
</dbReference>
<evidence type="ECO:0000256" key="12">
    <source>
        <dbReference type="PROSITE-ProRule" id="PRU00110"/>
    </source>
</evidence>
<comment type="caution">
    <text evidence="17">The sequence shown here is derived from an EMBL/GenBank/DDBJ whole genome shotgun (WGS) entry which is preliminary data.</text>
</comment>
<dbReference type="Gene3D" id="1.20.120.160">
    <property type="entry name" value="HPT domain"/>
    <property type="match status" value="1"/>
</dbReference>
<dbReference type="PROSITE" id="PS50851">
    <property type="entry name" value="CHEW"/>
    <property type="match status" value="1"/>
</dbReference>
<dbReference type="PROSITE" id="PS50109">
    <property type="entry name" value="HIS_KIN"/>
    <property type="match status" value="1"/>
</dbReference>
<evidence type="ECO:0000256" key="6">
    <source>
        <dbReference type="ARBA" id="ARBA00022679"/>
    </source>
</evidence>
<dbReference type="RefSeq" id="WP_106076558.1">
    <property type="nucleotide sequence ID" value="NZ_MTBD01000020.1"/>
</dbReference>
<keyword evidence="7" id="KW-0547">Nucleotide-binding</keyword>
<dbReference type="Pfam" id="PF01627">
    <property type="entry name" value="Hpt"/>
    <property type="match status" value="1"/>
</dbReference>
<evidence type="ECO:0000256" key="2">
    <source>
        <dbReference type="ARBA" id="ARBA00012438"/>
    </source>
</evidence>
<dbReference type="InterPro" id="IPR036890">
    <property type="entry name" value="HATPase_C_sf"/>
</dbReference>
<keyword evidence="9" id="KW-0067">ATP-binding</keyword>
<dbReference type="InterPro" id="IPR036097">
    <property type="entry name" value="HisK_dim/P_sf"/>
</dbReference>
<gene>
    <name evidence="17" type="ORF">BUE93_08995</name>
</gene>
<dbReference type="EMBL" id="MTBD01000020">
    <property type="protein sequence ID" value="PRP71080.1"/>
    <property type="molecule type" value="Genomic_DNA"/>
</dbReference>
<feature type="modified residue" description="Phosphohistidine" evidence="12">
    <location>
        <position position="46"/>
    </location>
</feature>